<evidence type="ECO:0000313" key="5">
    <source>
        <dbReference type="Proteomes" id="UP000006640"/>
    </source>
</evidence>
<dbReference type="OrthoDB" id="121140at2"/>
<organism evidence="4 5">
    <name type="scientific">Thermobispora bispora (strain ATCC 19993 / DSM 43833 / CBS 139.67 / JCM 10125 / KCTC 9307 / NBRC 14880 / R51)</name>
    <dbReference type="NCBI Taxonomy" id="469371"/>
    <lineage>
        <taxon>Bacteria</taxon>
        <taxon>Bacillati</taxon>
        <taxon>Actinomycetota</taxon>
        <taxon>Actinomycetes</taxon>
        <taxon>Streptosporangiales</taxon>
        <taxon>Streptosporangiaceae</taxon>
        <taxon>Thermobispora</taxon>
    </lineage>
</organism>
<feature type="transmembrane region" description="Helical" evidence="2">
    <location>
        <begin position="92"/>
        <end position="115"/>
    </location>
</feature>
<evidence type="ECO:0000256" key="2">
    <source>
        <dbReference type="SAM" id="Phobius"/>
    </source>
</evidence>
<accession>D6Y6C1</accession>
<feature type="transmembrane region" description="Helical" evidence="2">
    <location>
        <begin position="228"/>
        <end position="247"/>
    </location>
</feature>
<dbReference type="KEGG" id="tbi:Tbis_0769"/>
<reference evidence="4 5" key="1">
    <citation type="submission" date="2010-01" db="EMBL/GenBank/DDBJ databases">
        <title>The complete genome of Thermobispora bispora DSM 43833.</title>
        <authorList>
            <consortium name="US DOE Joint Genome Institute (JGI-PGF)"/>
            <person name="Lucas S."/>
            <person name="Copeland A."/>
            <person name="Lapidus A."/>
            <person name="Glavina del Rio T."/>
            <person name="Dalin E."/>
            <person name="Tice H."/>
            <person name="Bruce D."/>
            <person name="Goodwin L."/>
            <person name="Pitluck S."/>
            <person name="Kyrpides N."/>
            <person name="Mavromatis K."/>
            <person name="Ivanova N."/>
            <person name="Mikhailova N."/>
            <person name="Chertkov O."/>
            <person name="Brettin T."/>
            <person name="Detter J.C."/>
            <person name="Han C."/>
            <person name="Larimer F."/>
            <person name="Land M."/>
            <person name="Hauser L."/>
            <person name="Markowitz V."/>
            <person name="Cheng J.-F."/>
            <person name="Hugenholtz P."/>
            <person name="Woyke T."/>
            <person name="Wu D."/>
            <person name="Jando M."/>
            <person name="Schneider S."/>
            <person name="Klenk H.-P."/>
            <person name="Eisen J.A."/>
        </authorList>
    </citation>
    <scope>NUCLEOTIDE SEQUENCE [LARGE SCALE GENOMIC DNA]</scope>
    <source>
        <strain evidence="5">ATCC 19993 / DSM 43833 / CBS 139.67 / JCM 10125 / KCTC 9307 / NBRC 14880 / R51</strain>
    </source>
</reference>
<dbReference type="eggNOG" id="COG5180">
    <property type="taxonomic scope" value="Bacteria"/>
</dbReference>
<name>D6Y6C1_THEBD</name>
<dbReference type="HOGENOM" id="CLU_036814_0_0_11"/>
<dbReference type="RefSeq" id="WP_013131026.1">
    <property type="nucleotide sequence ID" value="NC_014165.1"/>
</dbReference>
<feature type="region of interest" description="Disordered" evidence="1">
    <location>
        <begin position="1"/>
        <end position="50"/>
    </location>
</feature>
<dbReference type="STRING" id="469371.Tbis_0769"/>
<sequence length="390" mass="39836">MTNSSGQVPEEPGAPRPHHGAHGSPPPGPGPYGPHGPYGPAGPYGGPPPGGVPPYGFGPLAPQPGIIPLRPLVLPEIYAGVVNLLRANPQAVLAPAAIIAAITTFIAGVVQYALVRQVPGNLPTEVTDPESLRTMLNWFSVVLLGQLLAAMVAFAGGTVYTGVLSPVLGRSVLGGRMSLGEAWRATGPRVAELLGLAVVELLLFVLPAGALLGATLLLGSSGLPSGQVAAGTLLLLLLGLAYLAYVLFLVARLAVTAPALALEGLGVTGALRRSWRLVQGGSWRVLGIVVLTNLIAGLLGSVVLVLFRPFEAIEGIGTAVSFVGAAVSTAITYALQAGVTGVLYTDRRMRAEGFDTALRTAAEQNERLGWVPATVDDLWRTGPAGGAGRG</sequence>
<protein>
    <recommendedName>
        <fullName evidence="3">Glycerophosphoryl diester phosphodiesterase membrane domain-containing protein</fullName>
    </recommendedName>
</protein>
<dbReference type="InterPro" id="IPR018476">
    <property type="entry name" value="GlyceroP-diester-Pdiesterase_M"/>
</dbReference>
<keyword evidence="2" id="KW-0472">Membrane</keyword>
<keyword evidence="2" id="KW-0812">Transmembrane</keyword>
<feature type="transmembrane region" description="Helical" evidence="2">
    <location>
        <begin position="319"/>
        <end position="344"/>
    </location>
</feature>
<evidence type="ECO:0000256" key="1">
    <source>
        <dbReference type="SAM" id="MobiDB-lite"/>
    </source>
</evidence>
<keyword evidence="2" id="KW-1133">Transmembrane helix</keyword>
<proteinExistence type="predicted"/>
<feature type="transmembrane region" description="Helical" evidence="2">
    <location>
        <begin position="193"/>
        <end position="216"/>
    </location>
</feature>
<feature type="domain" description="Glycerophosphoryl diester phosphodiesterase membrane" evidence="3">
    <location>
        <begin position="230"/>
        <end position="335"/>
    </location>
</feature>
<dbReference type="Pfam" id="PF10110">
    <property type="entry name" value="GPDPase_memb"/>
    <property type="match status" value="1"/>
</dbReference>
<evidence type="ECO:0000259" key="3">
    <source>
        <dbReference type="Pfam" id="PF10110"/>
    </source>
</evidence>
<evidence type="ECO:0000313" key="4">
    <source>
        <dbReference type="EMBL" id="ADG87493.1"/>
    </source>
</evidence>
<dbReference type="Proteomes" id="UP000006640">
    <property type="component" value="Chromosome"/>
</dbReference>
<gene>
    <name evidence="4" type="ordered locus">Tbis_0769</name>
</gene>
<dbReference type="EMBL" id="CP001874">
    <property type="protein sequence ID" value="ADG87493.1"/>
    <property type="molecule type" value="Genomic_DNA"/>
</dbReference>
<feature type="compositionally biased region" description="Pro residues" evidence="1">
    <location>
        <begin position="24"/>
        <end position="34"/>
    </location>
</feature>
<feature type="transmembrane region" description="Helical" evidence="2">
    <location>
        <begin position="283"/>
        <end position="307"/>
    </location>
</feature>
<keyword evidence="5" id="KW-1185">Reference proteome</keyword>
<feature type="transmembrane region" description="Helical" evidence="2">
    <location>
        <begin position="136"/>
        <end position="160"/>
    </location>
</feature>
<dbReference type="AlphaFoldDB" id="D6Y6C1"/>